<protein>
    <recommendedName>
        <fullName evidence="2">YdbS-like PH domain-containing protein</fullName>
    </recommendedName>
</protein>
<proteinExistence type="predicted"/>
<dbReference type="OrthoDB" id="8481729at2"/>
<feature type="domain" description="YdbS-like PH" evidence="2">
    <location>
        <begin position="426"/>
        <end position="501"/>
    </location>
</feature>
<dbReference type="InterPro" id="IPR005182">
    <property type="entry name" value="YdbS-like_PH"/>
</dbReference>
<gene>
    <name evidence="3" type="ORF">EUU25_01100</name>
</gene>
<keyword evidence="1" id="KW-0812">Transmembrane</keyword>
<feature type="transmembrane region" description="Helical" evidence="1">
    <location>
        <begin position="405"/>
        <end position="424"/>
    </location>
</feature>
<dbReference type="KEGG" id="slaa:EUU25_01100"/>
<dbReference type="PIRSF" id="PIRSF026631">
    <property type="entry name" value="UCP026631"/>
    <property type="match status" value="1"/>
</dbReference>
<evidence type="ECO:0000313" key="4">
    <source>
        <dbReference type="Proteomes" id="UP000428803"/>
    </source>
</evidence>
<dbReference type="Proteomes" id="UP000428803">
    <property type="component" value="Chromosome"/>
</dbReference>
<feature type="transmembrane region" description="Helical" evidence="1">
    <location>
        <begin position="191"/>
        <end position="211"/>
    </location>
</feature>
<evidence type="ECO:0000256" key="1">
    <source>
        <dbReference type="SAM" id="Phobius"/>
    </source>
</evidence>
<evidence type="ECO:0000259" key="2">
    <source>
        <dbReference type="Pfam" id="PF03703"/>
    </source>
</evidence>
<feature type="transmembrane region" description="Helical" evidence="1">
    <location>
        <begin position="57"/>
        <end position="77"/>
    </location>
</feature>
<evidence type="ECO:0000313" key="3">
    <source>
        <dbReference type="EMBL" id="QGY79340.1"/>
    </source>
</evidence>
<sequence>MTDEAVPDALATPVEPQGDEGERLHVLGLFVGFVTGLPQLIFPIFAAFFGTRGSDNPLISIAAVSAILLFSLFFRWLSWMRFRYHIGEHDIRIESGIVSRNARSIPFERIQDVSIEQKPLARLFALGEVKFETGGGDGDDAKLSFVSVEEANRLRELVKAHKSGQASVSHAEPLVPDADAPPIFAMDSNRVFIFGLYSFSLVIFAVLGGLAQQFDFLLPFEIWDFRHWIGVAEERGVTVENLNGIGWTAQIILALVALGGLIFIGFATGIIRTVLREYGFRLERTAKGFRRRRGLLTLTDAVMPAHRVQAAVVQTGPIRKRRGWHSLKFVSLAQDSKDEANFVAAPFATLAEIWPIAHAAMIVAPDAQTQFHRGVIRNWTIQILLILPVILGAIVAVTLWADTTILRAMSLLLILVFFVPYLWLDWRKYGYALDGDQIYVKRGWWQEKLTIAPQVKVQTVEIYQGPIARRQGLASVNFGISGGSLEMIALPLETAQAIRDAVMEQVAAVDYAVVAGEARLSTNV</sequence>
<dbReference type="EMBL" id="CP035733">
    <property type="protein sequence ID" value="QGY79340.1"/>
    <property type="molecule type" value="Genomic_DNA"/>
</dbReference>
<name>A0A6I6L1E4_9SPHN</name>
<feature type="transmembrane region" description="Helical" evidence="1">
    <location>
        <begin position="379"/>
        <end position="399"/>
    </location>
</feature>
<dbReference type="Pfam" id="PF03703">
    <property type="entry name" value="bPH_2"/>
    <property type="match status" value="2"/>
</dbReference>
<organism evidence="3 4">
    <name type="scientific">Sphingorhabdus lacus</name>
    <dbReference type="NCBI Taxonomy" id="392610"/>
    <lineage>
        <taxon>Bacteria</taxon>
        <taxon>Pseudomonadati</taxon>
        <taxon>Pseudomonadota</taxon>
        <taxon>Alphaproteobacteria</taxon>
        <taxon>Sphingomonadales</taxon>
        <taxon>Sphingomonadaceae</taxon>
        <taxon>Sphingorhabdus</taxon>
    </lineage>
</organism>
<accession>A0A6I6L1E4</accession>
<feature type="transmembrane region" description="Helical" evidence="1">
    <location>
        <begin position="251"/>
        <end position="275"/>
    </location>
</feature>
<feature type="transmembrane region" description="Helical" evidence="1">
    <location>
        <begin position="26"/>
        <end position="51"/>
    </location>
</feature>
<keyword evidence="1" id="KW-0472">Membrane</keyword>
<dbReference type="InterPro" id="IPR014529">
    <property type="entry name" value="UCP026631"/>
</dbReference>
<reference evidence="4" key="1">
    <citation type="submission" date="2019-01" db="EMBL/GenBank/DDBJ databases">
        <title>Sphingorhabdus lacus sp.nov., isolated from an oligotrophic freshwater lake.</title>
        <authorList>
            <person name="Park M."/>
        </authorList>
    </citation>
    <scope>NUCLEOTIDE SEQUENCE [LARGE SCALE GENOMIC DNA]</scope>
    <source>
        <strain evidence="4">IMCC1753</strain>
    </source>
</reference>
<keyword evidence="4" id="KW-1185">Reference proteome</keyword>
<feature type="domain" description="YdbS-like PH" evidence="2">
    <location>
        <begin position="79"/>
        <end position="157"/>
    </location>
</feature>
<dbReference type="RefSeq" id="WP_158897638.1">
    <property type="nucleotide sequence ID" value="NZ_CP035733.1"/>
</dbReference>
<keyword evidence="1" id="KW-1133">Transmembrane helix</keyword>
<dbReference type="AlphaFoldDB" id="A0A6I6L1E4"/>
<dbReference type="PANTHER" id="PTHR34473:SF2">
    <property type="entry name" value="UPF0699 TRANSMEMBRANE PROTEIN YDBT"/>
    <property type="match status" value="1"/>
</dbReference>
<dbReference type="PANTHER" id="PTHR34473">
    <property type="entry name" value="UPF0699 TRANSMEMBRANE PROTEIN YDBS"/>
    <property type="match status" value="1"/>
</dbReference>